<evidence type="ECO:0000313" key="3">
    <source>
        <dbReference type="Proteomes" id="UP000295192"/>
    </source>
</evidence>
<dbReference type="PANTHER" id="PTHR16212:SF4">
    <property type="entry name" value="FOCADHESIN"/>
    <property type="match status" value="1"/>
</dbReference>
<dbReference type="Pfam" id="PF12530">
    <property type="entry name" value="DUF3730"/>
    <property type="match status" value="1"/>
</dbReference>
<dbReference type="OrthoDB" id="6354723at2759"/>
<dbReference type="EMBL" id="LSRL02000008">
    <property type="protein sequence ID" value="TDG51586.1"/>
    <property type="molecule type" value="Genomic_DNA"/>
</dbReference>
<protein>
    <recommendedName>
        <fullName evidence="1">DUF3730 domain-containing protein</fullName>
    </recommendedName>
</protein>
<dbReference type="GO" id="GO:0060147">
    <property type="term" value="P:regulation of post-transcriptional gene silencing"/>
    <property type="evidence" value="ECO:0007669"/>
    <property type="project" value="InterPro"/>
</dbReference>
<reference evidence="2 3" key="1">
    <citation type="journal article" date="2019" name="J. Hered.">
        <title>An Improved Genome Assembly for Drosophila navojoa, the Basal Species in the mojavensis Cluster.</title>
        <authorList>
            <person name="Vanderlinde T."/>
            <person name="Dupim E.G."/>
            <person name="Nazario-Yepiz N.O."/>
            <person name="Carvalho A.B."/>
        </authorList>
    </citation>
    <scope>NUCLEOTIDE SEQUENCE [LARGE SCALE GENOMIC DNA]</scope>
    <source>
        <strain evidence="2">Navoj_Jal97</strain>
        <tissue evidence="2">Whole organism</tissue>
    </source>
</reference>
<sequence>MEDFNSIKPNTSVVKLAACLEKIYNKIVESKEKQLPEHQIKEIEFLKTQCKHEHMQLSLMSCQTLVRLVDEAVLDANSVQNTLLSMLPNAGQMHFAILTETILGLQLLNLKRKTSLLKDKELYQCPYGLKTQLHPLISLIQHTSANMHDVSHKIIGICQHHDQSIRKYSIEFLRPVFLYVLCNPQTLQDVKPMWTCLLGLSNSQPEARALMQELLSWSKFNNASTCLCTSILVIEALDYFLQQSDHAQSVDLCIYQAQLIKQLAQFGIDPRPSLQCLLRVLHATREHTRNHYHVLLVLLAECLHVLSPFYLADLLRIIVFVVVQERCGHEYILNMCLDGIIQWMSQTAFIPAEGLALAHQIVDRVLEQQKRSQNDNTEFATPICTKELQPAHIRNYHPDIAIAFDLANLVESFDVSENKDVFAFVDALNVKANSAFCQRLHLFLRALFLSREPPVDCWFKIYEVILQIIKVNESIAYDFLMTYIFKLAHEHNPELQLELLRGLANFAVSKDNVPMILNTIRNLSTENATFCVDLYLRLWRVETRTYPFLLKQIAQPLPDNDKRWELEIARTHAMREICQEKPTLHGSELLPHLSNTLNSCIDESGDLATSLALDAIYALCDSHTVNIASTWQALGSKFRNEQRPQTLKSLYHLFGLVPLLQTPTLEYEKLADDALEQLWQAISRPNTDATQVRQALAALKNYEPGNTLCLRHIPPQFCFELPPSAVAGGRDVINFQQHQQTQQQDSIPGEVWVQLLQKIRPECGDAAADLIAHYIGNEISSFRSGVYRLPEGKPEPRKLGGLFPSSALRAVSNYLVSQARFGDYVPEPYAVTYALRALSKRFTKPIPPMDWSCLTSFFHLSFDARKYCIMIAKNQAMHSGTARRLLENFLADFEPNCFEEDLLLLFSLLPEIGNCVSLQILKNFAEKVAVYCFKESQLNNFAEGCLFEKFLDSVRYIYTDKCEIPEVLDVFTLIVERYMDSMDLDSRLFERYTEVVSVLHPNAIDGLTTPANWWETPMGKLKKATIIRCYLVLYNDKLPNPLKWLTPIIDAYERRAEERPFFYRHLATTLYAFASDEHACNWITEMFLEIQMMLAESSNKEKLNRALYLLDIFILAVDVLSGCAVLLGTVDVVATDDKERFALFPESLQYLSDHIFWKDQEAKIYEFLYNLYKHASIPPAYAALFKEAIICSRNKPYFDNKGVWTKYVGLRK</sequence>
<dbReference type="STRING" id="7232.A0A484BRY3"/>
<accession>A0A484BRY3</accession>
<dbReference type="PANTHER" id="PTHR16212">
    <property type="entry name" value="FOCADHESIN FAMILY MEMBER"/>
    <property type="match status" value="1"/>
</dbReference>
<dbReference type="AlphaFoldDB" id="A0A484BRY3"/>
<proteinExistence type="predicted"/>
<keyword evidence="3" id="KW-1185">Reference proteome</keyword>
<dbReference type="KEGG" id="dnv:108654593"/>
<comment type="caution">
    <text evidence="2">The sequence shown here is derived from an EMBL/GenBank/DDBJ whole genome shotgun (WGS) entry which is preliminary data.</text>
</comment>
<evidence type="ECO:0000259" key="1">
    <source>
        <dbReference type="Pfam" id="PF12530"/>
    </source>
</evidence>
<feature type="domain" description="DUF3730" evidence="1">
    <location>
        <begin position="480"/>
        <end position="699"/>
    </location>
</feature>
<dbReference type="SUPFAM" id="SSF48371">
    <property type="entry name" value="ARM repeat"/>
    <property type="match status" value="1"/>
</dbReference>
<name>A0A484BRY3_DRONA</name>
<dbReference type="InterPro" id="IPR016024">
    <property type="entry name" value="ARM-type_fold"/>
</dbReference>
<evidence type="ECO:0000313" key="2">
    <source>
        <dbReference type="EMBL" id="TDG51586.1"/>
    </source>
</evidence>
<gene>
    <name evidence="2" type="ORF">AWZ03_002046</name>
</gene>
<dbReference type="OMA" id="FEPNCFE"/>
<dbReference type="InterPro" id="IPR022542">
    <property type="entry name" value="FOCAD/RST1_DUF3730"/>
</dbReference>
<organism evidence="2 3">
    <name type="scientific">Drosophila navojoa</name>
    <name type="common">Fruit fly</name>
    <dbReference type="NCBI Taxonomy" id="7232"/>
    <lineage>
        <taxon>Eukaryota</taxon>
        <taxon>Metazoa</taxon>
        <taxon>Ecdysozoa</taxon>
        <taxon>Arthropoda</taxon>
        <taxon>Hexapoda</taxon>
        <taxon>Insecta</taxon>
        <taxon>Pterygota</taxon>
        <taxon>Neoptera</taxon>
        <taxon>Endopterygota</taxon>
        <taxon>Diptera</taxon>
        <taxon>Brachycera</taxon>
        <taxon>Muscomorpha</taxon>
        <taxon>Ephydroidea</taxon>
        <taxon>Drosophilidae</taxon>
        <taxon>Drosophila</taxon>
    </lineage>
</organism>
<dbReference type="Proteomes" id="UP000295192">
    <property type="component" value="Unassembled WGS sequence"/>
</dbReference>
<dbReference type="InterPro" id="IPR045163">
    <property type="entry name" value="Focadhesin/RST1"/>
</dbReference>